<dbReference type="RefSeq" id="WP_149687834.1">
    <property type="nucleotide sequence ID" value="NZ_SDPQ02000001.1"/>
</dbReference>
<keyword evidence="1" id="KW-0812">Transmembrane</keyword>
<organism evidence="3 4">
    <name type="scientific">Aeromicrobium ginsengisoli</name>
    <dbReference type="NCBI Taxonomy" id="363867"/>
    <lineage>
        <taxon>Bacteria</taxon>
        <taxon>Bacillati</taxon>
        <taxon>Actinomycetota</taxon>
        <taxon>Actinomycetes</taxon>
        <taxon>Propionibacteriales</taxon>
        <taxon>Nocardioidaceae</taxon>
        <taxon>Aeromicrobium</taxon>
    </lineage>
</organism>
<accession>A0A5M4FHX1</accession>
<evidence type="ECO:0000259" key="2">
    <source>
        <dbReference type="Pfam" id="PF13828"/>
    </source>
</evidence>
<comment type="caution">
    <text evidence="3">The sequence shown here is derived from an EMBL/GenBank/DDBJ whole genome shotgun (WGS) entry which is preliminary data.</text>
</comment>
<keyword evidence="4" id="KW-1185">Reference proteome</keyword>
<dbReference type="AlphaFoldDB" id="A0A5M4FHX1"/>
<feature type="transmembrane region" description="Helical" evidence="1">
    <location>
        <begin position="15"/>
        <end position="43"/>
    </location>
</feature>
<gene>
    <name evidence="3" type="ORF">ESP70_002760</name>
</gene>
<keyword evidence="1" id="KW-1133">Transmembrane helix</keyword>
<evidence type="ECO:0000256" key="1">
    <source>
        <dbReference type="SAM" id="Phobius"/>
    </source>
</evidence>
<keyword evidence="1" id="KW-0472">Membrane</keyword>
<feature type="transmembrane region" description="Helical" evidence="1">
    <location>
        <begin position="64"/>
        <end position="86"/>
    </location>
</feature>
<protein>
    <submittedName>
        <fullName evidence="3">DUF4190 domain-containing protein</fullName>
    </submittedName>
</protein>
<feature type="domain" description="DUF4190" evidence="2">
    <location>
        <begin position="14"/>
        <end position="82"/>
    </location>
</feature>
<evidence type="ECO:0000313" key="3">
    <source>
        <dbReference type="EMBL" id="KAA1399700.1"/>
    </source>
</evidence>
<dbReference type="InterPro" id="IPR025241">
    <property type="entry name" value="DUF4190"/>
</dbReference>
<name>A0A5M4FHX1_9ACTN</name>
<dbReference type="EMBL" id="SDPQ02000001">
    <property type="protein sequence ID" value="KAA1399700.1"/>
    <property type="molecule type" value="Genomic_DNA"/>
</dbReference>
<sequence>MSDGGTSVPTNPKAVYSVIFGAVAFPCLFIYPFLAFAVAVPSVTCGVFARREIRDSKGTEGGDMTAVIGLTIGVTTIAFVILMWLMSPYFRD</sequence>
<dbReference type="Proteomes" id="UP000380867">
    <property type="component" value="Unassembled WGS sequence"/>
</dbReference>
<reference evidence="3" key="1">
    <citation type="submission" date="2019-09" db="EMBL/GenBank/DDBJ databases">
        <authorList>
            <person name="Li J."/>
        </authorList>
    </citation>
    <scope>NUCLEOTIDE SEQUENCE [LARGE SCALE GENOMIC DNA]</scope>
    <source>
        <strain evidence="3">JCM 14732</strain>
    </source>
</reference>
<proteinExistence type="predicted"/>
<evidence type="ECO:0000313" key="4">
    <source>
        <dbReference type="Proteomes" id="UP000380867"/>
    </source>
</evidence>
<dbReference type="OrthoDB" id="3747933at2"/>
<dbReference type="Pfam" id="PF13828">
    <property type="entry name" value="DUF4190"/>
    <property type="match status" value="1"/>
</dbReference>